<evidence type="ECO:0000256" key="1">
    <source>
        <dbReference type="ARBA" id="ARBA00022679"/>
    </source>
</evidence>
<reference evidence="3 4" key="1">
    <citation type="journal article" date="2019" name="Int. J. Syst. Evol. Microbiol.">
        <title>The Global Catalogue of Microorganisms (GCM) 10K type strain sequencing project: providing services to taxonomists for standard genome sequencing and annotation.</title>
        <authorList>
            <consortium name="The Broad Institute Genomics Platform"/>
            <consortium name="The Broad Institute Genome Sequencing Center for Infectious Disease"/>
            <person name="Wu L."/>
            <person name="Ma J."/>
        </authorList>
    </citation>
    <scope>NUCLEOTIDE SEQUENCE [LARGE SCALE GENOMIC DNA]</scope>
    <source>
        <strain evidence="3 4">JCM 14303</strain>
    </source>
</reference>
<sequence>MAYDVPHPRDRAQSWTDCDADLRQYVEDAIAATGLQPSWVYVHGSLAMGCFYRAKSDVDLLVVVPGTLPARQRERAARVLAERSKARPMLGDLELSVLTEQQAAEGTRQYEVHYSAYWTEKILAGKYAGPGVDPDLAAHVSVVRSRGVTVSGPPAVEVFAEVPYDEYLRAIEADLDDVDLVAEPYYGVLNACRVLMVRDAPQVVSKDEGGEWALANLPEEHQPLIEQALRCYRSARPVAPEDRGTDGHGWDVKALESFRTYVG</sequence>
<evidence type="ECO:0000259" key="2">
    <source>
        <dbReference type="Pfam" id="PF13427"/>
    </source>
</evidence>
<dbReference type="Pfam" id="PF13427">
    <property type="entry name" value="AadA_C"/>
    <property type="match status" value="1"/>
</dbReference>
<gene>
    <name evidence="3" type="ORF">GCM10009741_29910</name>
</gene>
<dbReference type="Gene3D" id="3.30.460.10">
    <property type="entry name" value="Beta Polymerase, domain 2"/>
    <property type="match status" value="1"/>
</dbReference>
<accession>A0ABN2ASQ1</accession>
<feature type="domain" description="Adenylyltransferase AadA C-terminal" evidence="2">
    <location>
        <begin position="157"/>
        <end position="236"/>
    </location>
</feature>
<dbReference type="EMBL" id="BAAANC010000002">
    <property type="protein sequence ID" value="GAA1526320.1"/>
    <property type="molecule type" value="Genomic_DNA"/>
</dbReference>
<keyword evidence="4" id="KW-1185">Reference proteome</keyword>
<evidence type="ECO:0000313" key="3">
    <source>
        <dbReference type="EMBL" id="GAA1526320.1"/>
    </source>
</evidence>
<protein>
    <recommendedName>
        <fullName evidence="2">Adenylyltransferase AadA C-terminal domain-containing protein</fullName>
    </recommendedName>
</protein>
<dbReference type="RefSeq" id="WP_344174460.1">
    <property type="nucleotide sequence ID" value="NZ_BAAANC010000002.1"/>
</dbReference>
<dbReference type="SUPFAM" id="SSF81301">
    <property type="entry name" value="Nucleotidyltransferase"/>
    <property type="match status" value="1"/>
</dbReference>
<dbReference type="InterPro" id="IPR025184">
    <property type="entry name" value="AadA_C"/>
</dbReference>
<dbReference type="CDD" id="cd05403">
    <property type="entry name" value="NT_KNTase_like"/>
    <property type="match status" value="1"/>
</dbReference>
<evidence type="ECO:0000313" key="4">
    <source>
        <dbReference type="Proteomes" id="UP001500363"/>
    </source>
</evidence>
<keyword evidence="1" id="KW-0808">Transferase</keyword>
<dbReference type="Proteomes" id="UP001500363">
    <property type="component" value="Unassembled WGS sequence"/>
</dbReference>
<comment type="caution">
    <text evidence="3">The sequence shown here is derived from an EMBL/GenBank/DDBJ whole genome shotgun (WGS) entry which is preliminary data.</text>
</comment>
<proteinExistence type="predicted"/>
<dbReference type="InterPro" id="IPR043519">
    <property type="entry name" value="NT_sf"/>
</dbReference>
<organism evidence="3 4">
    <name type="scientific">Kribbella lupini</name>
    <dbReference type="NCBI Taxonomy" id="291602"/>
    <lineage>
        <taxon>Bacteria</taxon>
        <taxon>Bacillati</taxon>
        <taxon>Actinomycetota</taxon>
        <taxon>Actinomycetes</taxon>
        <taxon>Propionibacteriales</taxon>
        <taxon>Kribbellaceae</taxon>
        <taxon>Kribbella</taxon>
    </lineage>
</organism>
<name>A0ABN2ASQ1_9ACTN</name>